<keyword evidence="4" id="KW-0732">Signal</keyword>
<evidence type="ECO:0000256" key="3">
    <source>
        <dbReference type="SAM" id="MobiDB-lite"/>
    </source>
</evidence>
<dbReference type="Proteomes" id="UP000612899">
    <property type="component" value="Unassembled WGS sequence"/>
</dbReference>
<protein>
    <submittedName>
        <fullName evidence="5">Peptidoglycan-binding protein</fullName>
    </submittedName>
</protein>
<dbReference type="Gene3D" id="2.40.420.20">
    <property type="match status" value="1"/>
</dbReference>
<evidence type="ECO:0000313" key="6">
    <source>
        <dbReference type="Proteomes" id="UP000612899"/>
    </source>
</evidence>
<evidence type="ECO:0000256" key="2">
    <source>
        <dbReference type="ARBA" id="ARBA00023054"/>
    </source>
</evidence>
<dbReference type="InterPro" id="IPR036365">
    <property type="entry name" value="PGBD-like_sf"/>
</dbReference>
<name>A0A8J3QFC3_9ACTN</name>
<dbReference type="GO" id="GO:0030313">
    <property type="term" value="C:cell envelope"/>
    <property type="evidence" value="ECO:0007669"/>
    <property type="project" value="UniProtKB-SubCell"/>
</dbReference>
<dbReference type="EMBL" id="BONY01000078">
    <property type="protein sequence ID" value="GIH09855.1"/>
    <property type="molecule type" value="Genomic_DNA"/>
</dbReference>
<evidence type="ECO:0000256" key="1">
    <source>
        <dbReference type="ARBA" id="ARBA00004196"/>
    </source>
</evidence>
<dbReference type="PANTHER" id="PTHR32347">
    <property type="entry name" value="EFFLUX SYSTEM COMPONENT YKNX-RELATED"/>
    <property type="match status" value="1"/>
</dbReference>
<accession>A0A8J3QFC3</accession>
<comment type="caution">
    <text evidence="5">The sequence shown here is derived from an EMBL/GenBank/DDBJ whole genome shotgun (WGS) entry which is preliminary data.</text>
</comment>
<dbReference type="SUPFAM" id="SSF47090">
    <property type="entry name" value="PGBD-like"/>
    <property type="match status" value="1"/>
</dbReference>
<reference evidence="5" key="1">
    <citation type="submission" date="2021-01" db="EMBL/GenBank/DDBJ databases">
        <title>Whole genome shotgun sequence of Rhizocola hellebori NBRC 109834.</title>
        <authorList>
            <person name="Komaki H."/>
            <person name="Tamura T."/>
        </authorList>
    </citation>
    <scope>NUCLEOTIDE SEQUENCE</scope>
    <source>
        <strain evidence="5">NBRC 109834</strain>
    </source>
</reference>
<keyword evidence="2" id="KW-0175">Coiled coil</keyword>
<organism evidence="5 6">
    <name type="scientific">Rhizocola hellebori</name>
    <dbReference type="NCBI Taxonomy" id="1392758"/>
    <lineage>
        <taxon>Bacteria</taxon>
        <taxon>Bacillati</taxon>
        <taxon>Actinomycetota</taxon>
        <taxon>Actinomycetes</taxon>
        <taxon>Micromonosporales</taxon>
        <taxon>Micromonosporaceae</taxon>
        <taxon>Rhizocola</taxon>
    </lineage>
</organism>
<gene>
    <name evidence="5" type="ORF">Rhe02_79220</name>
</gene>
<dbReference type="AlphaFoldDB" id="A0A8J3QFC3"/>
<evidence type="ECO:0000256" key="4">
    <source>
        <dbReference type="SAM" id="SignalP"/>
    </source>
</evidence>
<feature type="region of interest" description="Disordered" evidence="3">
    <location>
        <begin position="31"/>
        <end position="51"/>
    </location>
</feature>
<keyword evidence="6" id="KW-1185">Reference proteome</keyword>
<dbReference type="PANTHER" id="PTHR32347:SF27">
    <property type="entry name" value="RND EFFLUX PUMP MEMBRANE FUSION PROTEIN BARREL-SANDWICH DOMAIN-CONTAINING PROTEIN"/>
    <property type="match status" value="1"/>
</dbReference>
<feature type="signal peptide" evidence="4">
    <location>
        <begin position="1"/>
        <end position="19"/>
    </location>
</feature>
<proteinExistence type="predicted"/>
<feature type="chain" id="PRO_5039358281" evidence="4">
    <location>
        <begin position="20"/>
        <end position="338"/>
    </location>
</feature>
<dbReference type="RefSeq" id="WP_203913584.1">
    <property type="nucleotide sequence ID" value="NZ_BONY01000078.1"/>
</dbReference>
<sequence length="338" mass="35171">MRRRTFISAGIGAAALAAAAVGLSVGLPTGAKEATAETAPRKTAKITKQNLADTETKSGTLGYGNTTKLANKANGTITWVPAAGATVERGGTLYKVDDLPVVLMYGALPFYRPLSSGMEGADVDQFTANLKALGYSGFSTSAIKKWQKKLGLTETGMVEPGRIAVAAEAIRVATVEASVGDDASPGREVLTYTATKRQIITTIEVNDARLVKVNEKVKVTLPDNKVVDGTIVSSRNVIQNQQNGDPVTKIEVTIGLGDAKVDFDQASVRIAFVASTRQNVLTVPVAALLALREGGYGVEVIDGTTSRIVAVETGMFAAGRVEISGQGLSDGLTVGMPS</sequence>
<evidence type="ECO:0000313" key="5">
    <source>
        <dbReference type="EMBL" id="GIH09855.1"/>
    </source>
</evidence>
<dbReference type="InterPro" id="IPR050465">
    <property type="entry name" value="UPF0194_transport"/>
</dbReference>
<comment type="subcellular location">
    <subcellularLocation>
        <location evidence="1">Cell envelope</location>
    </subcellularLocation>
</comment>